<dbReference type="eggNOG" id="COG1047">
    <property type="taxonomic scope" value="Bacteria"/>
</dbReference>
<dbReference type="GO" id="GO:0042026">
    <property type="term" value="P:protein refolding"/>
    <property type="evidence" value="ECO:0007669"/>
    <property type="project" value="UniProtKB-ARBA"/>
</dbReference>
<dbReference type="GO" id="GO:0003755">
    <property type="term" value="F:peptidyl-prolyl cis-trans isomerase activity"/>
    <property type="evidence" value="ECO:0007669"/>
    <property type="project" value="UniProtKB-UniRule"/>
</dbReference>
<proteinExistence type="inferred from homology"/>
<dbReference type="AlphaFoldDB" id="A1ZGQ8"/>
<keyword evidence="5 9" id="KW-0697">Rotamase</keyword>
<dbReference type="InterPro" id="IPR001179">
    <property type="entry name" value="PPIase_FKBP_dom"/>
</dbReference>
<dbReference type="PROSITE" id="PS50059">
    <property type="entry name" value="FKBP_PPIASE"/>
    <property type="match status" value="1"/>
</dbReference>
<dbReference type="PANTHER" id="PTHR47861:SF3">
    <property type="entry name" value="FKBP-TYPE PEPTIDYL-PROLYL CIS-TRANS ISOMERASE SLYD"/>
    <property type="match status" value="1"/>
</dbReference>
<evidence type="ECO:0000256" key="10">
    <source>
        <dbReference type="RuleBase" id="RU003915"/>
    </source>
</evidence>
<dbReference type="InterPro" id="IPR046357">
    <property type="entry name" value="PPIase_dom_sf"/>
</dbReference>
<name>A1ZGQ8_MICM2</name>
<evidence type="ECO:0000256" key="5">
    <source>
        <dbReference type="ARBA" id="ARBA00023110"/>
    </source>
</evidence>
<dbReference type="EMBL" id="AAWS01000006">
    <property type="protein sequence ID" value="EAY30675.1"/>
    <property type="molecule type" value="Genomic_DNA"/>
</dbReference>
<dbReference type="Pfam" id="PF00254">
    <property type="entry name" value="FKBP_C"/>
    <property type="match status" value="1"/>
</dbReference>
<evidence type="ECO:0000256" key="9">
    <source>
        <dbReference type="PROSITE-ProRule" id="PRU00277"/>
    </source>
</evidence>
<reference evidence="12 13" key="1">
    <citation type="submission" date="2007-01" db="EMBL/GenBank/DDBJ databases">
        <authorList>
            <person name="Haygood M."/>
            <person name="Podell S."/>
            <person name="Anderson C."/>
            <person name="Hopkinson B."/>
            <person name="Roe K."/>
            <person name="Barbeau K."/>
            <person name="Gaasterland T."/>
            <person name="Ferriera S."/>
            <person name="Johnson J."/>
            <person name="Kravitz S."/>
            <person name="Beeson K."/>
            <person name="Sutton G."/>
            <person name="Rogers Y.-H."/>
            <person name="Friedman R."/>
            <person name="Frazier M."/>
            <person name="Venter J.C."/>
        </authorList>
    </citation>
    <scope>NUCLEOTIDE SEQUENCE [LARGE SCALE GENOMIC DNA]</scope>
    <source>
        <strain evidence="12 13">ATCC 23134</strain>
    </source>
</reference>
<evidence type="ECO:0000259" key="11">
    <source>
        <dbReference type="PROSITE" id="PS50059"/>
    </source>
</evidence>
<evidence type="ECO:0000256" key="7">
    <source>
        <dbReference type="ARBA" id="ARBA00023235"/>
    </source>
</evidence>
<protein>
    <recommendedName>
        <fullName evidence="10">Peptidyl-prolyl cis-trans isomerase</fullName>
        <ecNumber evidence="10">5.2.1.8</ecNumber>
    </recommendedName>
</protein>
<dbReference type="SUPFAM" id="SSF54534">
    <property type="entry name" value="FKBP-like"/>
    <property type="match status" value="1"/>
</dbReference>
<evidence type="ECO:0000256" key="8">
    <source>
        <dbReference type="ARBA" id="ARBA00037071"/>
    </source>
</evidence>
<comment type="similarity">
    <text evidence="3 10">Belongs to the FKBP-type PPIase family.</text>
</comment>
<comment type="subcellular location">
    <subcellularLocation>
        <location evidence="2">Cytoplasm</location>
    </subcellularLocation>
</comment>
<evidence type="ECO:0000313" key="13">
    <source>
        <dbReference type="Proteomes" id="UP000004095"/>
    </source>
</evidence>
<keyword evidence="7 9" id="KW-0413">Isomerase</keyword>
<gene>
    <name evidence="12" type="ORF">M23134_03313</name>
</gene>
<evidence type="ECO:0000256" key="4">
    <source>
        <dbReference type="ARBA" id="ARBA00022490"/>
    </source>
</evidence>
<sequence>MTAQNGNKVKVHYTGKLTDGTVFDSSRDREPLEFTIGAKQMIAGFEQGVIGMGLGENKTINIPSDQAYGPVNDQLLVEMPYEDQLKQMDVKVGTELPAQLANGNQIMVVVKEIKDTTILVDANHPLAGKDLIFDIEMVEIG</sequence>
<evidence type="ECO:0000256" key="1">
    <source>
        <dbReference type="ARBA" id="ARBA00000971"/>
    </source>
</evidence>
<accession>A1ZGQ8</accession>
<dbReference type="OrthoDB" id="9808891at2"/>
<evidence type="ECO:0000256" key="6">
    <source>
        <dbReference type="ARBA" id="ARBA00023186"/>
    </source>
</evidence>
<evidence type="ECO:0000256" key="3">
    <source>
        <dbReference type="ARBA" id="ARBA00006577"/>
    </source>
</evidence>
<keyword evidence="13" id="KW-1185">Reference proteome</keyword>
<dbReference type="EC" id="5.2.1.8" evidence="10"/>
<dbReference type="RefSeq" id="WP_002695019.1">
    <property type="nucleotide sequence ID" value="NZ_AAWS01000006.1"/>
</dbReference>
<evidence type="ECO:0000256" key="2">
    <source>
        <dbReference type="ARBA" id="ARBA00004496"/>
    </source>
</evidence>
<dbReference type="Gene3D" id="3.10.50.40">
    <property type="match status" value="1"/>
</dbReference>
<feature type="domain" description="PPIase FKBP-type" evidence="11">
    <location>
        <begin position="6"/>
        <end position="80"/>
    </location>
</feature>
<dbReference type="PANTHER" id="PTHR47861">
    <property type="entry name" value="FKBP-TYPE PEPTIDYL-PROLYL CIS-TRANS ISOMERASE SLYD"/>
    <property type="match status" value="1"/>
</dbReference>
<evidence type="ECO:0000313" key="12">
    <source>
        <dbReference type="EMBL" id="EAY30675.1"/>
    </source>
</evidence>
<comment type="caution">
    <text evidence="12">The sequence shown here is derived from an EMBL/GenBank/DDBJ whole genome shotgun (WGS) entry which is preliminary data.</text>
</comment>
<organism evidence="12 13">
    <name type="scientific">Microscilla marina ATCC 23134</name>
    <dbReference type="NCBI Taxonomy" id="313606"/>
    <lineage>
        <taxon>Bacteria</taxon>
        <taxon>Pseudomonadati</taxon>
        <taxon>Bacteroidota</taxon>
        <taxon>Cytophagia</taxon>
        <taxon>Cytophagales</taxon>
        <taxon>Microscillaceae</taxon>
        <taxon>Microscilla</taxon>
    </lineage>
</organism>
<comment type="catalytic activity">
    <reaction evidence="1 9 10">
        <text>[protein]-peptidylproline (omega=180) = [protein]-peptidylproline (omega=0)</text>
        <dbReference type="Rhea" id="RHEA:16237"/>
        <dbReference type="Rhea" id="RHEA-COMP:10747"/>
        <dbReference type="Rhea" id="RHEA-COMP:10748"/>
        <dbReference type="ChEBI" id="CHEBI:83833"/>
        <dbReference type="ChEBI" id="CHEBI:83834"/>
        <dbReference type="EC" id="5.2.1.8"/>
    </reaction>
</comment>
<keyword evidence="6" id="KW-0143">Chaperone</keyword>
<dbReference type="GO" id="GO:0005737">
    <property type="term" value="C:cytoplasm"/>
    <property type="evidence" value="ECO:0007669"/>
    <property type="project" value="UniProtKB-SubCell"/>
</dbReference>
<comment type="function">
    <text evidence="8">Also involved in hydrogenase metallocenter assembly, probably by participating in the nickel insertion step. This function in hydrogenase biosynthesis requires chaperone activity and the presence of the metal-binding domain, but not PPIase activity.</text>
</comment>
<dbReference type="Proteomes" id="UP000004095">
    <property type="component" value="Unassembled WGS sequence"/>
</dbReference>
<keyword evidence="4" id="KW-0963">Cytoplasm</keyword>